<dbReference type="EC" id="2.7.7.2" evidence="3"/>
<evidence type="ECO:0000256" key="9">
    <source>
        <dbReference type="ARBA" id="ARBA00022827"/>
    </source>
</evidence>
<evidence type="ECO:0000256" key="8">
    <source>
        <dbReference type="ARBA" id="ARBA00022741"/>
    </source>
</evidence>
<evidence type="ECO:0000256" key="3">
    <source>
        <dbReference type="ARBA" id="ARBA00012393"/>
    </source>
</evidence>
<comment type="caution">
    <text evidence="13">The sequence shown here is derived from an EMBL/GenBank/DDBJ whole genome shotgun (WGS) entry which is preliminary data.</text>
</comment>
<evidence type="ECO:0000256" key="1">
    <source>
        <dbReference type="ARBA" id="ARBA00004726"/>
    </source>
</evidence>
<dbReference type="InterPro" id="IPR023468">
    <property type="entry name" value="Riboflavin_kinase"/>
</dbReference>
<comment type="catalytic activity">
    <reaction evidence="11">
        <text>FMN + ATP + H(+) = FAD + diphosphate</text>
        <dbReference type="Rhea" id="RHEA:17237"/>
        <dbReference type="ChEBI" id="CHEBI:15378"/>
        <dbReference type="ChEBI" id="CHEBI:30616"/>
        <dbReference type="ChEBI" id="CHEBI:33019"/>
        <dbReference type="ChEBI" id="CHEBI:57692"/>
        <dbReference type="ChEBI" id="CHEBI:58210"/>
        <dbReference type="EC" id="2.7.7.2"/>
    </reaction>
</comment>
<dbReference type="Proteomes" id="UP001597182">
    <property type="component" value="Unassembled WGS sequence"/>
</dbReference>
<evidence type="ECO:0000256" key="10">
    <source>
        <dbReference type="ARBA" id="ARBA00022840"/>
    </source>
</evidence>
<comment type="pathway">
    <text evidence="1">Cofactor biosynthesis; FAD biosynthesis; FAD from FMN: step 1/1.</text>
</comment>
<dbReference type="PANTHER" id="PTHR22749:SF6">
    <property type="entry name" value="RIBOFLAVIN KINASE"/>
    <property type="match status" value="1"/>
</dbReference>
<organism evidence="13 14">
    <name type="scientific">Pseudonocardia benzenivorans</name>
    <dbReference type="NCBI Taxonomy" id="228005"/>
    <lineage>
        <taxon>Bacteria</taxon>
        <taxon>Bacillati</taxon>
        <taxon>Actinomycetota</taxon>
        <taxon>Actinomycetes</taxon>
        <taxon>Pseudonocardiales</taxon>
        <taxon>Pseudonocardiaceae</taxon>
        <taxon>Pseudonocardia</taxon>
    </lineage>
</organism>
<dbReference type="PANTHER" id="PTHR22749">
    <property type="entry name" value="RIBOFLAVIN KINASE/FMN ADENYLYLTRANSFERASE"/>
    <property type="match status" value="1"/>
</dbReference>
<keyword evidence="6" id="KW-0808">Transferase</keyword>
<keyword evidence="8" id="KW-0547">Nucleotide-binding</keyword>
<dbReference type="RefSeq" id="WP_041759532.1">
    <property type="nucleotide sequence ID" value="NZ_JBHTMB010000240.1"/>
</dbReference>
<keyword evidence="9" id="KW-0274">FAD</keyword>
<evidence type="ECO:0000259" key="12">
    <source>
        <dbReference type="Pfam" id="PF06574"/>
    </source>
</evidence>
<keyword evidence="7" id="KW-0548">Nucleotidyltransferase</keyword>
<comment type="similarity">
    <text evidence="2">Belongs to the RibF family.</text>
</comment>
<dbReference type="EMBL" id="JBHTMB010000240">
    <property type="protein sequence ID" value="MFD1236719.1"/>
    <property type="molecule type" value="Genomic_DNA"/>
</dbReference>
<evidence type="ECO:0000256" key="7">
    <source>
        <dbReference type="ARBA" id="ARBA00022695"/>
    </source>
</evidence>
<accession>A0ABW3VRF5</accession>
<evidence type="ECO:0000256" key="6">
    <source>
        <dbReference type="ARBA" id="ARBA00022679"/>
    </source>
</evidence>
<keyword evidence="10" id="KW-0067">ATP-binding</keyword>
<reference evidence="14" key="1">
    <citation type="journal article" date="2019" name="Int. J. Syst. Evol. Microbiol.">
        <title>The Global Catalogue of Microorganisms (GCM) 10K type strain sequencing project: providing services to taxonomists for standard genome sequencing and annotation.</title>
        <authorList>
            <consortium name="The Broad Institute Genomics Platform"/>
            <consortium name="The Broad Institute Genome Sequencing Center for Infectious Disease"/>
            <person name="Wu L."/>
            <person name="Ma J."/>
        </authorList>
    </citation>
    <scope>NUCLEOTIDE SEQUENCE [LARGE SCALE GENOMIC DNA]</scope>
    <source>
        <strain evidence="14">CCUG 49018</strain>
    </source>
</reference>
<evidence type="ECO:0000256" key="2">
    <source>
        <dbReference type="ARBA" id="ARBA00010214"/>
    </source>
</evidence>
<evidence type="ECO:0000313" key="14">
    <source>
        <dbReference type="Proteomes" id="UP001597182"/>
    </source>
</evidence>
<dbReference type="Pfam" id="PF06574">
    <property type="entry name" value="FAD_syn"/>
    <property type="match status" value="1"/>
</dbReference>
<proteinExistence type="inferred from homology"/>
<gene>
    <name evidence="13" type="ORF">ACFQ34_25820</name>
</gene>
<dbReference type="SUPFAM" id="SSF52374">
    <property type="entry name" value="Nucleotidylyl transferase"/>
    <property type="match status" value="1"/>
</dbReference>
<keyword evidence="5" id="KW-0288">FMN</keyword>
<dbReference type="InterPro" id="IPR015864">
    <property type="entry name" value="FAD_synthase"/>
</dbReference>
<dbReference type="CDD" id="cd02064">
    <property type="entry name" value="FAD_synthetase_N"/>
    <property type="match status" value="1"/>
</dbReference>
<feature type="domain" description="FAD synthetase" evidence="12">
    <location>
        <begin position="21"/>
        <end position="160"/>
    </location>
</feature>
<evidence type="ECO:0000256" key="5">
    <source>
        <dbReference type="ARBA" id="ARBA00022643"/>
    </source>
</evidence>
<evidence type="ECO:0000313" key="13">
    <source>
        <dbReference type="EMBL" id="MFD1236719.1"/>
    </source>
</evidence>
<dbReference type="Gene3D" id="3.40.50.620">
    <property type="entry name" value="HUPs"/>
    <property type="match status" value="1"/>
</dbReference>
<keyword evidence="14" id="KW-1185">Reference proteome</keyword>
<evidence type="ECO:0000256" key="11">
    <source>
        <dbReference type="ARBA" id="ARBA00049494"/>
    </source>
</evidence>
<sequence length="246" mass="26228">MRNVLHQPTVEVTDDASVRRRPRAVAIGVFDGVHIGHAQVIAGCDTVLTFDPHPLQVLRPDDVPALLTTVPTKVARLAALGVREVVVLRFDARWAAVAAPSFVDDLLVGRLGAHTVSVGANFRFGAGGEGSGHVLRRDGRFRTRVTPLVRSAAGVVSSSRIRASLSSGDIGAVTRLLGRPHALTGRGAPGRSVVVDTGLAVPPAGRYRVLVNDVPTHAVVDDRGRITVDEQLRGRVELVLRCRVDR</sequence>
<name>A0ABW3VRF5_9PSEU</name>
<dbReference type="InterPro" id="IPR014729">
    <property type="entry name" value="Rossmann-like_a/b/a_fold"/>
</dbReference>
<keyword evidence="4" id="KW-0285">Flavoprotein</keyword>
<evidence type="ECO:0000256" key="4">
    <source>
        <dbReference type="ARBA" id="ARBA00022630"/>
    </source>
</evidence>
<protein>
    <recommendedName>
        <fullName evidence="3">FAD synthase</fullName>
        <ecNumber evidence="3">2.7.7.2</ecNumber>
    </recommendedName>
</protein>